<name>C0CM83_BLAHS</name>
<gene>
    <name evidence="1" type="ORF">RUMHYD_01964</name>
</gene>
<sequence>MSTLRTRYIRYKKGIYTVSDLISKDKIYKPQKNNTFIEVEGITKRLCDWERETGIGRKTIMNRYKRGVRGKELFKPTYTKKGDGGN</sequence>
<organism evidence="1 2">
    <name type="scientific">Blautia hydrogenotrophica (strain DSM 10507 / JCM 14656 / S5a33)</name>
    <name type="common">Ruminococcus hydrogenotrophicus</name>
    <dbReference type="NCBI Taxonomy" id="476272"/>
    <lineage>
        <taxon>Bacteria</taxon>
        <taxon>Bacillati</taxon>
        <taxon>Bacillota</taxon>
        <taxon>Clostridia</taxon>
        <taxon>Lachnospirales</taxon>
        <taxon>Lachnospiraceae</taxon>
        <taxon>Blautia</taxon>
    </lineage>
</organism>
<dbReference type="PATRIC" id="fig|476272.21.peg.2004"/>
<dbReference type="HOGENOM" id="CLU_2491625_0_0_9"/>
<accession>C0CM83</accession>
<proteinExistence type="predicted"/>
<reference evidence="1 2" key="1">
    <citation type="submission" date="2009-01" db="EMBL/GenBank/DDBJ databases">
        <authorList>
            <person name="Fulton L."/>
            <person name="Clifton S."/>
            <person name="Fulton B."/>
            <person name="Xu J."/>
            <person name="Minx P."/>
            <person name="Pepin K.H."/>
            <person name="Johnson M."/>
            <person name="Bhonagiri V."/>
            <person name="Nash W.E."/>
            <person name="Mardis E.R."/>
            <person name="Wilson R.K."/>
        </authorList>
    </citation>
    <scope>NUCLEOTIDE SEQUENCE [LARGE SCALE GENOMIC DNA]</scope>
    <source>
        <strain evidence="2">DSM 10507 / JCM 14656 / S5a33</strain>
    </source>
</reference>
<evidence type="ECO:0000313" key="2">
    <source>
        <dbReference type="Proteomes" id="UP000003100"/>
    </source>
</evidence>
<dbReference type="AlphaFoldDB" id="C0CM83"/>
<keyword evidence="2" id="KW-1185">Reference proteome</keyword>
<dbReference type="RefSeq" id="WP_005948891.1">
    <property type="nucleotide sequence ID" value="NZ_CP136423.1"/>
</dbReference>
<comment type="caution">
    <text evidence="1">The sequence shown here is derived from an EMBL/GenBank/DDBJ whole genome shotgun (WGS) entry which is preliminary data.</text>
</comment>
<dbReference type="GeneID" id="86822302"/>
<evidence type="ECO:0000313" key="1">
    <source>
        <dbReference type="EMBL" id="EEG49153.1"/>
    </source>
</evidence>
<dbReference type="Proteomes" id="UP000003100">
    <property type="component" value="Unassembled WGS sequence"/>
</dbReference>
<reference evidence="1 2" key="2">
    <citation type="submission" date="2009-02" db="EMBL/GenBank/DDBJ databases">
        <title>Draft genome sequence of Blautia hydrogenotrophica DSM 10507 (Ruminococcus hydrogenotrophicus DSM 10507).</title>
        <authorList>
            <person name="Sudarsanam P."/>
            <person name="Ley R."/>
            <person name="Guruge J."/>
            <person name="Turnbaugh P.J."/>
            <person name="Mahowald M."/>
            <person name="Liep D."/>
            <person name="Gordon J."/>
        </authorList>
    </citation>
    <scope>NUCLEOTIDE SEQUENCE [LARGE SCALE GENOMIC DNA]</scope>
    <source>
        <strain evidence="2">DSM 10507 / JCM 14656 / S5a33</strain>
    </source>
</reference>
<dbReference type="EMBL" id="ACBZ01000101">
    <property type="protein sequence ID" value="EEG49153.1"/>
    <property type="molecule type" value="Genomic_DNA"/>
</dbReference>
<protein>
    <submittedName>
        <fullName evidence="1">Uncharacterized protein</fullName>
    </submittedName>
</protein>